<keyword evidence="5" id="KW-0560">Oxidoreductase</keyword>
<protein>
    <submittedName>
        <fullName evidence="9">FAD-binding oxidoreductase</fullName>
    </submittedName>
    <submittedName>
        <fullName evidence="8">FAD/FMN-containing dehydrogenase</fullName>
    </submittedName>
</protein>
<keyword evidence="6" id="KW-0732">Signal</keyword>
<evidence type="ECO:0000259" key="7">
    <source>
        <dbReference type="PROSITE" id="PS51387"/>
    </source>
</evidence>
<keyword evidence="11" id="KW-1185">Reference proteome</keyword>
<dbReference type="EMBL" id="CP023690">
    <property type="protein sequence ID" value="QEV61794.1"/>
    <property type="molecule type" value="Genomic_DNA"/>
</dbReference>
<dbReference type="Proteomes" id="UP000326505">
    <property type="component" value="Chromosome"/>
</dbReference>
<dbReference type="GO" id="GO:0016491">
    <property type="term" value="F:oxidoreductase activity"/>
    <property type="evidence" value="ECO:0007669"/>
    <property type="project" value="UniProtKB-KW"/>
</dbReference>
<proteinExistence type="inferred from homology"/>
<evidence type="ECO:0000256" key="3">
    <source>
        <dbReference type="ARBA" id="ARBA00022630"/>
    </source>
</evidence>
<dbReference type="PROSITE" id="PS51387">
    <property type="entry name" value="FAD_PCMH"/>
    <property type="match status" value="1"/>
</dbReference>
<reference evidence="8 11" key="2">
    <citation type="submission" date="2020-08" db="EMBL/GenBank/DDBJ databases">
        <title>Genomic Encyclopedia of Type Strains, Phase III (KMG-III): the genomes of soil and plant-associated and newly described type strains.</title>
        <authorList>
            <person name="Whitman W."/>
        </authorList>
    </citation>
    <scope>NUCLEOTIDE SEQUENCE [LARGE SCALE GENOMIC DNA]</scope>
    <source>
        <strain evidence="8 11">CECT 3146</strain>
    </source>
</reference>
<reference evidence="9 10" key="1">
    <citation type="submission" date="2017-09" db="EMBL/GenBank/DDBJ databases">
        <authorList>
            <person name="Lee N."/>
            <person name="Cho B.-K."/>
        </authorList>
    </citation>
    <scope>NUCLEOTIDE SEQUENCE [LARGE SCALE GENOMIC DNA]</scope>
    <source>
        <strain evidence="9 10">ATCC 27465</strain>
    </source>
</reference>
<dbReference type="Pfam" id="PF01565">
    <property type="entry name" value="FAD_binding_4"/>
    <property type="match status" value="1"/>
</dbReference>
<dbReference type="InterPro" id="IPR016169">
    <property type="entry name" value="FAD-bd_PCMH_sub2"/>
</dbReference>
<dbReference type="PANTHER" id="PTHR42973">
    <property type="entry name" value="BINDING OXIDOREDUCTASE, PUTATIVE (AFU_ORTHOLOGUE AFUA_1G17690)-RELATED"/>
    <property type="match status" value="1"/>
</dbReference>
<dbReference type="PANTHER" id="PTHR42973:SF39">
    <property type="entry name" value="FAD-BINDING PCMH-TYPE DOMAIN-CONTAINING PROTEIN"/>
    <property type="match status" value="1"/>
</dbReference>
<dbReference type="InterPro" id="IPR006311">
    <property type="entry name" value="TAT_signal"/>
</dbReference>
<feature type="domain" description="FAD-binding PCMH-type" evidence="7">
    <location>
        <begin position="72"/>
        <end position="260"/>
    </location>
</feature>
<organism evidence="9 10">
    <name type="scientific">Streptomyces spectabilis</name>
    <dbReference type="NCBI Taxonomy" id="68270"/>
    <lineage>
        <taxon>Bacteria</taxon>
        <taxon>Bacillati</taxon>
        <taxon>Actinomycetota</taxon>
        <taxon>Actinomycetes</taxon>
        <taxon>Kitasatosporales</taxon>
        <taxon>Streptomycetaceae</taxon>
        <taxon>Streptomyces</taxon>
    </lineage>
</organism>
<evidence type="ECO:0000313" key="11">
    <source>
        <dbReference type="Proteomes" id="UP000549009"/>
    </source>
</evidence>
<evidence type="ECO:0000256" key="4">
    <source>
        <dbReference type="ARBA" id="ARBA00022827"/>
    </source>
</evidence>
<keyword evidence="4" id="KW-0274">FAD</keyword>
<gene>
    <name evidence="9" type="ORF">CP982_26325</name>
    <name evidence="8" type="ORF">FHS40_006726</name>
</gene>
<feature type="chain" id="PRO_5044623270" evidence="6">
    <location>
        <begin position="37"/>
        <end position="566"/>
    </location>
</feature>
<evidence type="ECO:0000313" key="10">
    <source>
        <dbReference type="Proteomes" id="UP000326505"/>
    </source>
</evidence>
<dbReference type="EMBL" id="JACHJD010000014">
    <property type="protein sequence ID" value="MBB5107609.1"/>
    <property type="molecule type" value="Genomic_DNA"/>
</dbReference>
<dbReference type="InterPro" id="IPR050416">
    <property type="entry name" value="FAD-linked_Oxidoreductase"/>
</dbReference>
<dbReference type="RefSeq" id="WP_150512743.1">
    <property type="nucleotide sequence ID" value="NZ_BMSQ01000001.1"/>
</dbReference>
<dbReference type="OrthoDB" id="545125at2"/>
<dbReference type="Proteomes" id="UP000549009">
    <property type="component" value="Unassembled WGS sequence"/>
</dbReference>
<feature type="signal peptide" evidence="6">
    <location>
        <begin position="1"/>
        <end position="36"/>
    </location>
</feature>
<dbReference type="InterPro" id="IPR016166">
    <property type="entry name" value="FAD-bd_PCMH"/>
</dbReference>
<evidence type="ECO:0000313" key="8">
    <source>
        <dbReference type="EMBL" id="MBB5107609.1"/>
    </source>
</evidence>
<name>A0A5P2XDJ8_STRST</name>
<dbReference type="InterPro" id="IPR006094">
    <property type="entry name" value="Oxid_FAD_bind_N"/>
</dbReference>
<dbReference type="PROSITE" id="PS51318">
    <property type="entry name" value="TAT"/>
    <property type="match status" value="1"/>
</dbReference>
<evidence type="ECO:0000256" key="5">
    <source>
        <dbReference type="ARBA" id="ARBA00023002"/>
    </source>
</evidence>
<dbReference type="InterPro" id="IPR036318">
    <property type="entry name" value="FAD-bd_PCMH-like_sf"/>
</dbReference>
<evidence type="ECO:0000256" key="1">
    <source>
        <dbReference type="ARBA" id="ARBA00001974"/>
    </source>
</evidence>
<evidence type="ECO:0000256" key="6">
    <source>
        <dbReference type="SAM" id="SignalP"/>
    </source>
</evidence>
<evidence type="ECO:0000313" key="9">
    <source>
        <dbReference type="EMBL" id="QEV61794.1"/>
    </source>
</evidence>
<dbReference type="Gene3D" id="3.40.462.20">
    <property type="match status" value="1"/>
</dbReference>
<dbReference type="KEGG" id="sspb:CP982_26325"/>
<evidence type="ECO:0000256" key="2">
    <source>
        <dbReference type="ARBA" id="ARBA00005466"/>
    </source>
</evidence>
<dbReference type="GO" id="GO:0071949">
    <property type="term" value="F:FAD binding"/>
    <property type="evidence" value="ECO:0007669"/>
    <property type="project" value="InterPro"/>
</dbReference>
<accession>A0A5P2XDJ8</accession>
<dbReference type="SUPFAM" id="SSF56176">
    <property type="entry name" value="FAD-binding/transporter-associated domain-like"/>
    <property type="match status" value="1"/>
</dbReference>
<sequence length="566" mass="61085">MAKNDRSLGRRSLLTGAAAVAGGAAVSSALPATAQAAPRAAAATTAASAAEAAATTDYVTVSPTDPRFPDLVRGTNQRWVAKPDYVRLVTTTAQAVRAVQDAVSANKRLTVRSGGHCYEDFVFNKDVQVVIDMSGMTQVYYDSAKNAFAVEGGASNLQIYETLYKLYGVTLPAGSCASVGAGGHISGGGYGLLSRLHGLTVDHLYGVEVVTVDKNGTAKAVVATRDSTDANLKDLWWAHTGGGGGNFGLITRYWLRSPGATGTDPTKLLPKPPSEVFVHATAFPWKDMTEASFTRLLQNWGAWHEKNSAPDSKFNSLFGLLKLNQKASDNAQIALLTQMDATVPDAQALLDEYLAAISAGVGVTRQAMTLRSGEHAAMPQFAKPRTLPWYIATDYLSGGNPTLYGKYKSAYARKGFSVTQIKAMYKHLTRTDYSNGDALVQIDSYGGRINAVKPGDTAVPQRDSVLKLQYQTYWTDPAEEAKHLAWIREFYKDVYAETGGVPVPGDINDGCYVNYPDKDLGDAAWNTSSTAWNSLYYKDNYARLQKAKAAWDPKDIFRHAQSVRLP</sequence>
<dbReference type="Pfam" id="PF08031">
    <property type="entry name" value="BBE"/>
    <property type="match status" value="1"/>
</dbReference>
<dbReference type="InterPro" id="IPR012951">
    <property type="entry name" value="BBE"/>
</dbReference>
<dbReference type="Gene3D" id="3.30.465.10">
    <property type="match status" value="1"/>
</dbReference>
<comment type="similarity">
    <text evidence="2">Belongs to the oxygen-dependent FAD-linked oxidoreductase family.</text>
</comment>
<comment type="cofactor">
    <cofactor evidence="1">
        <name>FAD</name>
        <dbReference type="ChEBI" id="CHEBI:57692"/>
    </cofactor>
</comment>
<keyword evidence="3" id="KW-0285">Flavoprotein</keyword>
<dbReference type="AlphaFoldDB" id="A0A5P2XDJ8"/>